<feature type="region of interest" description="Disordered" evidence="1">
    <location>
        <begin position="24"/>
        <end position="44"/>
    </location>
</feature>
<keyword evidence="3" id="KW-1185">Reference proteome</keyword>
<evidence type="ECO:0000313" key="2">
    <source>
        <dbReference type="EMBL" id="KAG1811261.1"/>
    </source>
</evidence>
<protein>
    <submittedName>
        <fullName evidence="2">Uncharacterized protein</fullName>
    </submittedName>
</protein>
<reference evidence="2" key="1">
    <citation type="journal article" date="2020" name="New Phytol.">
        <title>Comparative genomics reveals dynamic genome evolution in host specialist ectomycorrhizal fungi.</title>
        <authorList>
            <person name="Lofgren L.A."/>
            <person name="Nguyen N.H."/>
            <person name="Vilgalys R."/>
            <person name="Ruytinx J."/>
            <person name="Liao H.L."/>
            <person name="Branco S."/>
            <person name="Kuo A."/>
            <person name="LaButti K."/>
            <person name="Lipzen A."/>
            <person name="Andreopoulos W."/>
            <person name="Pangilinan J."/>
            <person name="Riley R."/>
            <person name="Hundley H."/>
            <person name="Na H."/>
            <person name="Barry K."/>
            <person name="Grigoriev I.V."/>
            <person name="Stajich J.E."/>
            <person name="Kennedy P.G."/>
        </authorList>
    </citation>
    <scope>NUCLEOTIDE SEQUENCE</scope>
    <source>
        <strain evidence="2">MN1</strain>
    </source>
</reference>
<comment type="caution">
    <text evidence="2">The sequence shown here is derived from an EMBL/GenBank/DDBJ whole genome shotgun (WGS) entry which is preliminary data.</text>
</comment>
<dbReference type="GeneID" id="64627239"/>
<accession>A0A9P7JAA0</accession>
<name>A0A9P7JAA0_9AGAM</name>
<dbReference type="Proteomes" id="UP000807769">
    <property type="component" value="Unassembled WGS sequence"/>
</dbReference>
<feature type="compositionally biased region" description="Basic and acidic residues" evidence="1">
    <location>
        <begin position="25"/>
        <end position="39"/>
    </location>
</feature>
<dbReference type="AlphaFoldDB" id="A0A9P7JAA0"/>
<evidence type="ECO:0000256" key="1">
    <source>
        <dbReference type="SAM" id="MobiDB-lite"/>
    </source>
</evidence>
<proteinExistence type="predicted"/>
<organism evidence="2 3">
    <name type="scientific">Suillus subaureus</name>
    <dbReference type="NCBI Taxonomy" id="48587"/>
    <lineage>
        <taxon>Eukaryota</taxon>
        <taxon>Fungi</taxon>
        <taxon>Dikarya</taxon>
        <taxon>Basidiomycota</taxon>
        <taxon>Agaricomycotina</taxon>
        <taxon>Agaricomycetes</taxon>
        <taxon>Agaricomycetidae</taxon>
        <taxon>Boletales</taxon>
        <taxon>Suillineae</taxon>
        <taxon>Suillaceae</taxon>
        <taxon>Suillus</taxon>
    </lineage>
</organism>
<gene>
    <name evidence="2" type="ORF">BJ212DRAFT_1302136</name>
</gene>
<dbReference type="EMBL" id="JABBWG010000030">
    <property type="protein sequence ID" value="KAG1811261.1"/>
    <property type="molecule type" value="Genomic_DNA"/>
</dbReference>
<sequence length="253" mass="28406">MPAAKGGWNTERGIRHRAMATCATGEEKDGIRDQQEATEGKGGLGDHAVLNCGAEEEGDAHDQPKWYKKCGKLVKSHEHLQRKATEGKGGLRHRAVLNCDAKRKKISATNRSGVSECGKPVKSLKHFNPRKDHRRKAMVEISWGAEMRIETSLQRPEITGVLREIIARPWKSHARCCRHKGSPLCFVEAVKVALNNQGRKCEESCTSVWRLDRAAKRNCQLQMIGAAQEIMETNQELEILQELRIEELRDAAK</sequence>
<evidence type="ECO:0000313" key="3">
    <source>
        <dbReference type="Proteomes" id="UP000807769"/>
    </source>
</evidence>
<dbReference type="RefSeq" id="XP_041189921.1">
    <property type="nucleotide sequence ID" value="XM_041333222.1"/>
</dbReference>